<protein>
    <recommendedName>
        <fullName evidence="2">G-patch domain-containing protein</fullName>
    </recommendedName>
</protein>
<evidence type="ECO:0000256" key="1">
    <source>
        <dbReference type="SAM" id="MobiDB-lite"/>
    </source>
</evidence>
<accession>A0A182MER0</accession>
<dbReference type="InterPro" id="IPR039146">
    <property type="entry name" value="GPANK1"/>
</dbReference>
<dbReference type="Proteomes" id="UP000075883">
    <property type="component" value="Unassembled WGS sequence"/>
</dbReference>
<dbReference type="VEuPathDB" id="VectorBase:ACUA016488"/>
<dbReference type="SMART" id="SM00443">
    <property type="entry name" value="G_patch"/>
    <property type="match status" value="1"/>
</dbReference>
<feature type="domain" description="G-patch" evidence="2">
    <location>
        <begin position="213"/>
        <end position="259"/>
    </location>
</feature>
<dbReference type="EMBL" id="AXCM01001140">
    <property type="status" value="NOT_ANNOTATED_CDS"/>
    <property type="molecule type" value="Genomic_DNA"/>
</dbReference>
<dbReference type="STRING" id="139723.A0A182MER0"/>
<dbReference type="PANTHER" id="PTHR20923">
    <property type="entry name" value="BAT4 PROTEIN-RELATED"/>
    <property type="match status" value="1"/>
</dbReference>
<proteinExistence type="predicted"/>
<dbReference type="PROSITE" id="PS50174">
    <property type="entry name" value="G_PATCH"/>
    <property type="match status" value="1"/>
</dbReference>
<evidence type="ECO:0000313" key="3">
    <source>
        <dbReference type="EnsemblMetazoa" id="ACUA016488-PA"/>
    </source>
</evidence>
<keyword evidence="4" id="KW-1185">Reference proteome</keyword>
<dbReference type="Pfam" id="PF01585">
    <property type="entry name" value="G-patch"/>
    <property type="match status" value="1"/>
</dbReference>
<dbReference type="AlphaFoldDB" id="A0A182MER0"/>
<reference evidence="4" key="1">
    <citation type="submission" date="2013-09" db="EMBL/GenBank/DDBJ databases">
        <title>The Genome Sequence of Anopheles culicifacies species A.</title>
        <authorList>
            <consortium name="The Broad Institute Genomics Platform"/>
            <person name="Neafsey D.E."/>
            <person name="Besansky N."/>
            <person name="Howell P."/>
            <person name="Walton C."/>
            <person name="Young S.K."/>
            <person name="Zeng Q."/>
            <person name="Gargeya S."/>
            <person name="Fitzgerald M."/>
            <person name="Haas B."/>
            <person name="Abouelleil A."/>
            <person name="Allen A.W."/>
            <person name="Alvarado L."/>
            <person name="Arachchi H.M."/>
            <person name="Berlin A.M."/>
            <person name="Chapman S.B."/>
            <person name="Gainer-Dewar J."/>
            <person name="Goldberg J."/>
            <person name="Griggs A."/>
            <person name="Gujja S."/>
            <person name="Hansen M."/>
            <person name="Howarth C."/>
            <person name="Imamovic A."/>
            <person name="Ireland A."/>
            <person name="Larimer J."/>
            <person name="McCowan C."/>
            <person name="Murphy C."/>
            <person name="Pearson M."/>
            <person name="Poon T.W."/>
            <person name="Priest M."/>
            <person name="Roberts A."/>
            <person name="Saif S."/>
            <person name="Shea T."/>
            <person name="Sisk P."/>
            <person name="Sykes S."/>
            <person name="Wortman J."/>
            <person name="Nusbaum C."/>
            <person name="Birren B."/>
        </authorList>
    </citation>
    <scope>NUCLEOTIDE SEQUENCE [LARGE SCALE GENOMIC DNA]</scope>
    <source>
        <strain evidence="4">A-37</strain>
    </source>
</reference>
<organism evidence="3 4">
    <name type="scientific">Anopheles culicifacies</name>
    <dbReference type="NCBI Taxonomy" id="139723"/>
    <lineage>
        <taxon>Eukaryota</taxon>
        <taxon>Metazoa</taxon>
        <taxon>Ecdysozoa</taxon>
        <taxon>Arthropoda</taxon>
        <taxon>Hexapoda</taxon>
        <taxon>Insecta</taxon>
        <taxon>Pterygota</taxon>
        <taxon>Neoptera</taxon>
        <taxon>Endopterygota</taxon>
        <taxon>Diptera</taxon>
        <taxon>Nematocera</taxon>
        <taxon>Culicoidea</taxon>
        <taxon>Culicidae</taxon>
        <taxon>Anophelinae</taxon>
        <taxon>Anopheles</taxon>
        <taxon>culicifacies species complex</taxon>
    </lineage>
</organism>
<dbReference type="PANTHER" id="PTHR20923:SF1">
    <property type="entry name" value="G PATCH DOMAIN AND ANKYRIN REPEAT-CONTAINING PROTEIN 1"/>
    <property type="match status" value="1"/>
</dbReference>
<feature type="compositionally biased region" description="Basic and acidic residues" evidence="1">
    <location>
        <begin position="25"/>
        <end position="46"/>
    </location>
</feature>
<dbReference type="GO" id="GO:0003676">
    <property type="term" value="F:nucleic acid binding"/>
    <property type="evidence" value="ECO:0007669"/>
    <property type="project" value="InterPro"/>
</dbReference>
<dbReference type="InterPro" id="IPR000467">
    <property type="entry name" value="G_patch_dom"/>
</dbReference>
<dbReference type="EMBL" id="AXCM01001139">
    <property type="status" value="NOT_ANNOTATED_CDS"/>
    <property type="molecule type" value="Genomic_DNA"/>
</dbReference>
<feature type="compositionally biased region" description="Acidic residues" evidence="1">
    <location>
        <begin position="63"/>
        <end position="77"/>
    </location>
</feature>
<evidence type="ECO:0000259" key="2">
    <source>
        <dbReference type="PROSITE" id="PS50174"/>
    </source>
</evidence>
<sequence length="377" mass="42653">MAGIKRNKAKLPVPQTKQKKALNKWKQETKPVEGLKKPIRAQADKKATRKPIVFVSPNTNASSEDEDESDGTEEEDTVAPQLPVLEPVPTDIPDPQLEPRKIKQLQPLIGYIYNGDQISLKQSFAQAGLLLTPDYNEKTRIFRFLVDTKEICRAEGEKNEAHTIAREKLVQIVRYYCYTVKRIKEYHTRRKIFYTRPPKQTIQAQKEQKKIPEENVGFRMLQKQGWNPGSALGVSNEGIIEPVVAQKRKGKSGLGMEDAVAPEGTPGEKVKIPLEAFYLLLKQYAGVNALYDIVFSTQFSKHQKAKLKNFATSLKLLPQMIGHNKKKLVVSRPLTIKEIKEGVMKGHSDLCAKYVIVSPTVLIRELYLLFDSFLTGT</sequence>
<reference evidence="3" key="2">
    <citation type="submission" date="2020-05" db="UniProtKB">
        <authorList>
            <consortium name="EnsemblMetazoa"/>
        </authorList>
    </citation>
    <scope>IDENTIFICATION</scope>
    <source>
        <strain evidence="3">A-37</strain>
    </source>
</reference>
<name>A0A182MER0_9DIPT</name>
<dbReference type="EnsemblMetazoa" id="ACUA016488-RA">
    <property type="protein sequence ID" value="ACUA016488-PA"/>
    <property type="gene ID" value="ACUA016488"/>
</dbReference>
<evidence type="ECO:0000313" key="4">
    <source>
        <dbReference type="Proteomes" id="UP000075883"/>
    </source>
</evidence>
<feature type="region of interest" description="Disordered" evidence="1">
    <location>
        <begin position="1"/>
        <end position="79"/>
    </location>
</feature>